<dbReference type="Proteomes" id="UP000729701">
    <property type="component" value="Unassembled WGS sequence"/>
</dbReference>
<dbReference type="EMBL" id="JAHHGZ010000024">
    <property type="protein sequence ID" value="MBW4669844.1"/>
    <property type="molecule type" value="Genomic_DNA"/>
</dbReference>
<evidence type="ECO:0000313" key="2">
    <source>
        <dbReference type="Proteomes" id="UP000729701"/>
    </source>
</evidence>
<dbReference type="AlphaFoldDB" id="A0A951QNX0"/>
<reference evidence="1" key="2">
    <citation type="journal article" date="2022" name="Microbiol. Resour. Announc.">
        <title>Metagenome Sequencing to Explore Phylogenomics of Terrestrial Cyanobacteria.</title>
        <authorList>
            <person name="Ward R.D."/>
            <person name="Stajich J.E."/>
            <person name="Johansen J.R."/>
            <person name="Huntemann M."/>
            <person name="Clum A."/>
            <person name="Foster B."/>
            <person name="Foster B."/>
            <person name="Roux S."/>
            <person name="Palaniappan K."/>
            <person name="Varghese N."/>
            <person name="Mukherjee S."/>
            <person name="Reddy T.B.K."/>
            <person name="Daum C."/>
            <person name="Copeland A."/>
            <person name="Chen I.A."/>
            <person name="Ivanova N.N."/>
            <person name="Kyrpides N.C."/>
            <person name="Shapiro N."/>
            <person name="Eloe-Fadrosh E.A."/>
            <person name="Pietrasiak N."/>
        </authorList>
    </citation>
    <scope>NUCLEOTIDE SEQUENCE</scope>
    <source>
        <strain evidence="1">GSE-NOS-MK-12-04C</strain>
    </source>
</reference>
<accession>A0A951QNX0</accession>
<proteinExistence type="predicted"/>
<dbReference type="Gene3D" id="3.40.1350.10">
    <property type="match status" value="1"/>
</dbReference>
<dbReference type="InterPro" id="IPR011856">
    <property type="entry name" value="tRNA_endonuc-like_dom_sf"/>
</dbReference>
<dbReference type="Pfam" id="PF08814">
    <property type="entry name" value="XisH"/>
    <property type="match status" value="1"/>
</dbReference>
<dbReference type="SUPFAM" id="SSF52980">
    <property type="entry name" value="Restriction endonuclease-like"/>
    <property type="match status" value="1"/>
</dbReference>
<reference evidence="1" key="1">
    <citation type="submission" date="2021-05" db="EMBL/GenBank/DDBJ databases">
        <authorList>
            <person name="Pietrasiak N."/>
            <person name="Ward R."/>
            <person name="Stajich J.E."/>
            <person name="Kurbessoian T."/>
        </authorList>
    </citation>
    <scope>NUCLEOTIDE SEQUENCE</scope>
    <source>
        <strain evidence="1">GSE-NOS-MK-12-04C</strain>
    </source>
</reference>
<protein>
    <recommendedName>
        <fullName evidence="3">FdxN element excision controlling factor protein</fullName>
    </recommendedName>
</protein>
<dbReference type="GO" id="GO:0003676">
    <property type="term" value="F:nucleic acid binding"/>
    <property type="evidence" value="ECO:0007669"/>
    <property type="project" value="InterPro"/>
</dbReference>
<evidence type="ECO:0008006" key="3">
    <source>
        <dbReference type="Google" id="ProtNLM"/>
    </source>
</evidence>
<name>A0A951QNX0_9CYAN</name>
<evidence type="ECO:0000313" key="1">
    <source>
        <dbReference type="EMBL" id="MBW4669844.1"/>
    </source>
</evidence>
<dbReference type="InterPro" id="IPR011335">
    <property type="entry name" value="Restrct_endonuc-II-like"/>
</dbReference>
<gene>
    <name evidence="1" type="ORF">KME60_21130</name>
</gene>
<organism evidence="1 2">
    <name type="scientific">Cyanomargarita calcarea GSE-NOS-MK-12-04C</name>
    <dbReference type="NCBI Taxonomy" id="2839659"/>
    <lineage>
        <taxon>Bacteria</taxon>
        <taxon>Bacillati</taxon>
        <taxon>Cyanobacteriota</taxon>
        <taxon>Cyanophyceae</taxon>
        <taxon>Nostocales</taxon>
        <taxon>Cyanomargaritaceae</taxon>
        <taxon>Cyanomargarita</taxon>
    </lineage>
</organism>
<dbReference type="InterPro" id="IPR014919">
    <property type="entry name" value="XisH"/>
</dbReference>
<comment type="caution">
    <text evidence="1">The sequence shown here is derived from an EMBL/GenBank/DDBJ whole genome shotgun (WGS) entry which is preliminary data.</text>
</comment>
<sequence>MCFSTAVEIKNFISPSPVSDLQEAVGVYEIYRSLLNELQPERLLYLVICKRTYEGIFTERFGQLILESLKIRLLIFDERQERIFKWIR</sequence>